<dbReference type="EC" id="2.1.1.321" evidence="1"/>
<comment type="caution">
    <text evidence="1">The sequence shown here is derived from an EMBL/GenBank/DDBJ whole genome shotgun (WGS) entry which is preliminary data.</text>
</comment>
<dbReference type="GeneID" id="89923349"/>
<keyword evidence="2" id="KW-1185">Reference proteome</keyword>
<name>A0AAV9PLV4_9PEZI</name>
<dbReference type="AlphaFoldDB" id="A0AAV9PLV4"/>
<dbReference type="GO" id="GO:0032259">
    <property type="term" value="P:methylation"/>
    <property type="evidence" value="ECO:0007669"/>
    <property type="project" value="UniProtKB-KW"/>
</dbReference>
<evidence type="ECO:0000313" key="1">
    <source>
        <dbReference type="EMBL" id="KAK5173321.1"/>
    </source>
</evidence>
<reference evidence="1 2" key="1">
    <citation type="submission" date="2023-08" db="EMBL/GenBank/DDBJ databases">
        <title>Black Yeasts Isolated from many extreme environments.</title>
        <authorList>
            <person name="Coleine C."/>
            <person name="Stajich J.E."/>
            <person name="Selbmann L."/>
        </authorList>
    </citation>
    <scope>NUCLEOTIDE SEQUENCE [LARGE SCALE GENOMIC DNA]</scope>
    <source>
        <strain evidence="1 2">CCFEE 5935</strain>
    </source>
</reference>
<proteinExistence type="predicted"/>
<protein>
    <submittedName>
        <fullName evidence="1">Ankyrin repeat and MYND domain-containing protein 2</fullName>
        <ecNumber evidence="1">2.1.1.321</ecNumber>
    </submittedName>
</protein>
<dbReference type="EMBL" id="JAVRRT010000003">
    <property type="protein sequence ID" value="KAK5173321.1"/>
    <property type="molecule type" value="Genomic_DNA"/>
</dbReference>
<dbReference type="GO" id="GO:0035241">
    <property type="term" value="F:protein-arginine omega-N monomethyltransferase activity"/>
    <property type="evidence" value="ECO:0007669"/>
    <property type="project" value="UniProtKB-EC"/>
</dbReference>
<keyword evidence="1" id="KW-0808">Transferase</keyword>
<keyword evidence="1" id="KW-0489">Methyltransferase</keyword>
<evidence type="ECO:0000313" key="2">
    <source>
        <dbReference type="Proteomes" id="UP001337655"/>
    </source>
</evidence>
<accession>A0AAV9PLV4</accession>
<dbReference type="RefSeq" id="XP_064662016.1">
    <property type="nucleotide sequence ID" value="XM_064799261.1"/>
</dbReference>
<gene>
    <name evidence="1" type="primary">ANKMY2</name>
    <name evidence="1" type="ORF">LTR77_002002</name>
</gene>
<sequence>MPGTIFHDDATSERAFRDFLCKAKDVPDFLPPWWTDARTEAAVAYGLRTDHNFSLHYASEKADIQEDWKDDRMPMKVRMLGEKVYGNAPGVPPGGGASMLELMMSQEAGTGPGIVSNLDLGPSTVRRSPWDREWVREEDGSFGLDVCLFVATEKEGG</sequence>
<dbReference type="Proteomes" id="UP001337655">
    <property type="component" value="Unassembled WGS sequence"/>
</dbReference>
<organism evidence="1 2">
    <name type="scientific">Saxophila tyrrhenica</name>
    <dbReference type="NCBI Taxonomy" id="1690608"/>
    <lineage>
        <taxon>Eukaryota</taxon>
        <taxon>Fungi</taxon>
        <taxon>Dikarya</taxon>
        <taxon>Ascomycota</taxon>
        <taxon>Pezizomycotina</taxon>
        <taxon>Dothideomycetes</taxon>
        <taxon>Dothideomycetidae</taxon>
        <taxon>Mycosphaerellales</taxon>
        <taxon>Extremaceae</taxon>
        <taxon>Saxophila</taxon>
    </lineage>
</organism>